<evidence type="ECO:0000313" key="3">
    <source>
        <dbReference type="EMBL" id="KEY64416.1"/>
    </source>
</evidence>
<organism evidence="3 4">
    <name type="scientific">Stachybotrys chartarum (strain CBS 109288 / IBT 7711)</name>
    <name type="common">Toxic black mold</name>
    <name type="synonym">Stilbospora chartarum</name>
    <dbReference type="NCBI Taxonomy" id="1280523"/>
    <lineage>
        <taxon>Eukaryota</taxon>
        <taxon>Fungi</taxon>
        <taxon>Dikarya</taxon>
        <taxon>Ascomycota</taxon>
        <taxon>Pezizomycotina</taxon>
        <taxon>Sordariomycetes</taxon>
        <taxon>Hypocreomycetidae</taxon>
        <taxon>Hypocreales</taxon>
        <taxon>Stachybotryaceae</taxon>
        <taxon>Stachybotrys</taxon>
    </lineage>
</organism>
<dbReference type="Proteomes" id="UP000028045">
    <property type="component" value="Unassembled WGS sequence"/>
</dbReference>
<sequence length="648" mass="72963">MVQLATLSVAAGLTLLFGSAGATPLGSTTESLEAMAKRDIYNDNISRYLRIERLRTDVAEFLQSTIDYSEKLETDSPHWDYVFDEYARITGYENSDDLAADANFWALQANQSFADGLQAYNELEEAHNTRRMGEKISSIIAVSSFMGSVGMRTYAKVKYGANYFSKWTYAEKMVAFRSRQIAAHEIADIYKRTQGMPNGASLDIFVERIKKLERAGESLNFDLDLWQGSSSSELLQNSLRSARWAKIADRIFTFLDIAGVVGDIGFWIYDHVQNVRAERELKGYIRELVIARFAAAQLAKINEVWENSENDIETALTVWIDHQNGADSGEPTMCYKEYHNEILAEKLSLVFDSLVGNLSLVTNQTVWDELEQKDQDRIANGVNDWLNDDPEYDEVVEEAHRKDEDEDEDEEPASNAEYTPGQPVEPLPASQINGENVAYAELTGGNGALWKIYGYFWSFQQLAVVQNQPGIRHRLSEKSRSDTTVTLQLITSNGNHVANGPELTLNTDTNEIRWANGTTFALDPQSKKNLVPTNGWTMFKAYTGEGAAVNWVNNTAECNRATGWSVNFNQGSDPIQETGFKEMTRNKNIVAATRWTASVPGLPIPPSITYPRVVMDLEAKELVYMYNEQYHFSHPMDMDLVFPRLGVD</sequence>
<evidence type="ECO:0000313" key="4">
    <source>
        <dbReference type="Proteomes" id="UP000028045"/>
    </source>
</evidence>
<accession>A0A084AGI7</accession>
<dbReference type="EMBL" id="KL648739">
    <property type="protein sequence ID" value="KEY64416.1"/>
    <property type="molecule type" value="Genomic_DNA"/>
</dbReference>
<keyword evidence="4" id="KW-1185">Reference proteome</keyword>
<reference evidence="3 4" key="1">
    <citation type="journal article" date="2014" name="BMC Genomics">
        <title>Comparative genome sequencing reveals chemotype-specific gene clusters in the toxigenic black mold Stachybotrys.</title>
        <authorList>
            <person name="Semeiks J."/>
            <person name="Borek D."/>
            <person name="Otwinowski Z."/>
            <person name="Grishin N.V."/>
        </authorList>
    </citation>
    <scope>NUCLEOTIDE SEQUENCE [LARGE SCALE GENOMIC DNA]</scope>
    <source>
        <strain evidence="4">CBS 109288 / IBT 7711</strain>
    </source>
</reference>
<keyword evidence="2" id="KW-0732">Signal</keyword>
<name>A0A084AGI7_STACB</name>
<evidence type="ECO:0000256" key="1">
    <source>
        <dbReference type="SAM" id="MobiDB-lite"/>
    </source>
</evidence>
<protein>
    <submittedName>
        <fullName evidence="3">Uncharacterized protein</fullName>
    </submittedName>
</protein>
<evidence type="ECO:0000256" key="2">
    <source>
        <dbReference type="SAM" id="SignalP"/>
    </source>
</evidence>
<proteinExistence type="predicted"/>
<feature type="signal peptide" evidence="2">
    <location>
        <begin position="1"/>
        <end position="22"/>
    </location>
</feature>
<gene>
    <name evidence="3" type="ORF">S7711_11264</name>
</gene>
<feature type="chain" id="PRO_5001770769" evidence="2">
    <location>
        <begin position="23"/>
        <end position="648"/>
    </location>
</feature>
<feature type="region of interest" description="Disordered" evidence="1">
    <location>
        <begin position="396"/>
        <end position="429"/>
    </location>
</feature>
<dbReference type="HOGENOM" id="CLU_441577_0_0_1"/>
<dbReference type="AlphaFoldDB" id="A0A084AGI7"/>